<organism evidence="1 2">
    <name type="scientific">Populus trichocarpa</name>
    <name type="common">Western balsam poplar</name>
    <name type="synonym">Populus balsamifera subsp. trichocarpa</name>
    <dbReference type="NCBI Taxonomy" id="3694"/>
    <lineage>
        <taxon>Eukaryota</taxon>
        <taxon>Viridiplantae</taxon>
        <taxon>Streptophyta</taxon>
        <taxon>Embryophyta</taxon>
        <taxon>Tracheophyta</taxon>
        <taxon>Spermatophyta</taxon>
        <taxon>Magnoliopsida</taxon>
        <taxon>eudicotyledons</taxon>
        <taxon>Gunneridae</taxon>
        <taxon>Pentapetalae</taxon>
        <taxon>rosids</taxon>
        <taxon>fabids</taxon>
        <taxon>Malpighiales</taxon>
        <taxon>Salicaceae</taxon>
        <taxon>Saliceae</taxon>
        <taxon>Populus</taxon>
    </lineage>
</organism>
<proteinExistence type="predicted"/>
<reference evidence="1 2" key="1">
    <citation type="journal article" date="2006" name="Science">
        <title>The genome of black cottonwood, Populus trichocarpa (Torr. &amp; Gray).</title>
        <authorList>
            <person name="Tuskan G.A."/>
            <person name="Difazio S."/>
            <person name="Jansson S."/>
            <person name="Bohlmann J."/>
            <person name="Grigoriev I."/>
            <person name="Hellsten U."/>
            <person name="Putnam N."/>
            <person name="Ralph S."/>
            <person name="Rombauts S."/>
            <person name="Salamov A."/>
            <person name="Schein J."/>
            <person name="Sterck L."/>
            <person name="Aerts A."/>
            <person name="Bhalerao R.R."/>
            <person name="Bhalerao R.P."/>
            <person name="Blaudez D."/>
            <person name="Boerjan W."/>
            <person name="Brun A."/>
            <person name="Brunner A."/>
            <person name="Busov V."/>
            <person name="Campbell M."/>
            <person name="Carlson J."/>
            <person name="Chalot M."/>
            <person name="Chapman J."/>
            <person name="Chen G.L."/>
            <person name="Cooper D."/>
            <person name="Coutinho P.M."/>
            <person name="Couturier J."/>
            <person name="Covert S."/>
            <person name="Cronk Q."/>
            <person name="Cunningham R."/>
            <person name="Davis J."/>
            <person name="Degroeve S."/>
            <person name="Dejardin A."/>
            <person name="Depamphilis C."/>
            <person name="Detter J."/>
            <person name="Dirks B."/>
            <person name="Dubchak I."/>
            <person name="Duplessis S."/>
            <person name="Ehlting J."/>
            <person name="Ellis B."/>
            <person name="Gendler K."/>
            <person name="Goodstein D."/>
            <person name="Gribskov M."/>
            <person name="Grimwood J."/>
            <person name="Groover A."/>
            <person name="Gunter L."/>
            <person name="Hamberger B."/>
            <person name="Heinze B."/>
            <person name="Helariutta Y."/>
            <person name="Henrissat B."/>
            <person name="Holligan D."/>
            <person name="Holt R."/>
            <person name="Huang W."/>
            <person name="Islam-Faridi N."/>
            <person name="Jones S."/>
            <person name="Jones-Rhoades M."/>
            <person name="Jorgensen R."/>
            <person name="Joshi C."/>
            <person name="Kangasjarvi J."/>
            <person name="Karlsson J."/>
            <person name="Kelleher C."/>
            <person name="Kirkpatrick R."/>
            <person name="Kirst M."/>
            <person name="Kohler A."/>
            <person name="Kalluri U."/>
            <person name="Larimer F."/>
            <person name="Leebens-Mack J."/>
            <person name="Leple J.C."/>
            <person name="Locascio P."/>
            <person name="Lou Y."/>
            <person name="Lucas S."/>
            <person name="Martin F."/>
            <person name="Montanini B."/>
            <person name="Napoli C."/>
            <person name="Nelson D.R."/>
            <person name="Nelson C."/>
            <person name="Nieminen K."/>
            <person name="Nilsson O."/>
            <person name="Pereda V."/>
            <person name="Peter G."/>
            <person name="Philippe R."/>
            <person name="Pilate G."/>
            <person name="Poliakov A."/>
            <person name="Razumovskaya J."/>
            <person name="Richardson P."/>
            <person name="Rinaldi C."/>
            <person name="Ritland K."/>
            <person name="Rouze P."/>
            <person name="Ryaboy D."/>
            <person name="Schmutz J."/>
            <person name="Schrader J."/>
            <person name="Segerman B."/>
            <person name="Shin H."/>
            <person name="Siddiqui A."/>
            <person name="Sterky F."/>
            <person name="Terry A."/>
            <person name="Tsai C.J."/>
            <person name="Uberbacher E."/>
            <person name="Unneberg P."/>
            <person name="Vahala J."/>
            <person name="Wall K."/>
            <person name="Wessler S."/>
            <person name="Yang G."/>
            <person name="Yin T."/>
            <person name="Douglas C."/>
            <person name="Marra M."/>
            <person name="Sandberg G."/>
            <person name="Van de Peer Y."/>
            <person name="Rokhsar D."/>
        </authorList>
    </citation>
    <scope>NUCLEOTIDE SEQUENCE [LARGE SCALE GENOMIC DNA]</scope>
    <source>
        <strain evidence="2">cv. Nisqually</strain>
    </source>
</reference>
<accession>A0A3N7EH05</accession>
<name>A0A3N7EH05_POPTR</name>
<evidence type="ECO:0000313" key="2">
    <source>
        <dbReference type="Proteomes" id="UP000006729"/>
    </source>
</evidence>
<dbReference type="InParanoid" id="A0A3N7EH05"/>
<dbReference type="AlphaFoldDB" id="A0A3N7EH05"/>
<sequence>MPMLPSSQNDTVLESTADETCSLVAFFSFYSTVKGFLRSYKHRFWN</sequence>
<keyword evidence="2" id="KW-1185">Reference proteome</keyword>
<evidence type="ECO:0000313" key="1">
    <source>
        <dbReference type="EMBL" id="RQO86496.1"/>
    </source>
</evidence>
<dbReference type="EMBL" id="CM009291">
    <property type="protein sequence ID" value="RQO86496.1"/>
    <property type="molecule type" value="Genomic_DNA"/>
</dbReference>
<gene>
    <name evidence="1" type="ORF">POPTR_002G043550</name>
</gene>
<dbReference type="Proteomes" id="UP000006729">
    <property type="component" value="Chromosome 2"/>
</dbReference>
<protein>
    <submittedName>
        <fullName evidence="1">Uncharacterized protein</fullName>
    </submittedName>
</protein>